<protein>
    <submittedName>
        <fullName evidence="1">Uncharacterized protein</fullName>
    </submittedName>
</protein>
<organism evidence="1 2">
    <name type="scientific">Aspergillus tanneri</name>
    <dbReference type="NCBI Taxonomy" id="1220188"/>
    <lineage>
        <taxon>Eukaryota</taxon>
        <taxon>Fungi</taxon>
        <taxon>Dikarya</taxon>
        <taxon>Ascomycota</taxon>
        <taxon>Pezizomycotina</taxon>
        <taxon>Eurotiomycetes</taxon>
        <taxon>Eurotiomycetidae</taxon>
        <taxon>Eurotiales</taxon>
        <taxon>Aspergillaceae</taxon>
        <taxon>Aspergillus</taxon>
        <taxon>Aspergillus subgen. Circumdati</taxon>
    </lineage>
</organism>
<name>A0A4S3J7A3_9EURO</name>
<dbReference type="EMBL" id="SOSA01000474">
    <property type="protein sequence ID" value="THC90856.1"/>
    <property type="molecule type" value="Genomic_DNA"/>
</dbReference>
<accession>A0A4S3J7A3</accession>
<reference evidence="1 2" key="1">
    <citation type="submission" date="2019-03" db="EMBL/GenBank/DDBJ databases">
        <title>The genome sequence of a newly discovered highly antifungal drug resistant Aspergillus species, Aspergillus tanneri NIH 1004.</title>
        <authorList>
            <person name="Mounaud S."/>
            <person name="Singh I."/>
            <person name="Joardar V."/>
            <person name="Pakala S."/>
            <person name="Pakala S."/>
            <person name="Venepally P."/>
            <person name="Hoover J."/>
            <person name="Nierman W."/>
            <person name="Chung J."/>
            <person name="Losada L."/>
        </authorList>
    </citation>
    <scope>NUCLEOTIDE SEQUENCE [LARGE SCALE GENOMIC DNA]</scope>
    <source>
        <strain evidence="1 2">NIH1004</strain>
    </source>
</reference>
<dbReference type="AlphaFoldDB" id="A0A4S3J7A3"/>
<gene>
    <name evidence="1" type="ORF">EYZ11_009687</name>
</gene>
<dbReference type="Proteomes" id="UP000308092">
    <property type="component" value="Unassembled WGS sequence"/>
</dbReference>
<comment type="caution">
    <text evidence="1">The sequence shown here is derived from an EMBL/GenBank/DDBJ whole genome shotgun (WGS) entry which is preliminary data.</text>
</comment>
<dbReference type="VEuPathDB" id="FungiDB:EYZ11_009687"/>
<evidence type="ECO:0000313" key="2">
    <source>
        <dbReference type="Proteomes" id="UP000308092"/>
    </source>
</evidence>
<proteinExistence type="predicted"/>
<evidence type="ECO:0000313" key="1">
    <source>
        <dbReference type="EMBL" id="THC90856.1"/>
    </source>
</evidence>
<sequence>MVREDVRADPERAGLVRPIDFGLFIDQKVWSV</sequence>
<keyword evidence="2" id="KW-1185">Reference proteome</keyword>